<keyword evidence="2 3" id="KW-0560">Oxidoreductase</keyword>
<reference evidence="4 5" key="1">
    <citation type="journal article" date="2015" name="Genome Announc.">
        <title>Expanding the biotechnology potential of lactobacilli through comparative genomics of 213 strains and associated genera.</title>
        <authorList>
            <person name="Sun Z."/>
            <person name="Harris H.M."/>
            <person name="McCann A."/>
            <person name="Guo C."/>
            <person name="Argimon S."/>
            <person name="Zhang W."/>
            <person name="Yang X."/>
            <person name="Jeffery I.B."/>
            <person name="Cooney J.C."/>
            <person name="Kagawa T.F."/>
            <person name="Liu W."/>
            <person name="Song Y."/>
            <person name="Salvetti E."/>
            <person name="Wrobel A."/>
            <person name="Rasinkangas P."/>
            <person name="Parkhill J."/>
            <person name="Rea M.C."/>
            <person name="O'Sullivan O."/>
            <person name="Ritari J."/>
            <person name="Douillard F.P."/>
            <person name="Paul Ross R."/>
            <person name="Yang R."/>
            <person name="Briner A.E."/>
            <person name="Felis G.E."/>
            <person name="de Vos W.M."/>
            <person name="Barrangou R."/>
            <person name="Klaenhammer T.R."/>
            <person name="Caufield P.W."/>
            <person name="Cui Y."/>
            <person name="Zhang H."/>
            <person name="O'Toole P.W."/>
        </authorList>
    </citation>
    <scope>NUCLEOTIDE SEQUENCE [LARGE SCALE GENOMIC DNA]</scope>
    <source>
        <strain evidence="4 5">DSM 23365</strain>
    </source>
</reference>
<dbReference type="InterPro" id="IPR023074">
    <property type="entry name" value="HMG_CoA_Rdtase_cat_sf"/>
</dbReference>
<keyword evidence="3" id="KW-0520">NAD</keyword>
<dbReference type="STRING" id="1423804.FD14_GL002209"/>
<dbReference type="InterPro" id="IPR023076">
    <property type="entry name" value="HMG_CoA_Rdtase_CS"/>
</dbReference>
<evidence type="ECO:0000256" key="3">
    <source>
        <dbReference type="RuleBase" id="RU361219"/>
    </source>
</evidence>
<dbReference type="NCBIfam" id="TIGR00532">
    <property type="entry name" value="HMG_CoA_R_NAD"/>
    <property type="match status" value="1"/>
</dbReference>
<dbReference type="PANTHER" id="PTHR10572">
    <property type="entry name" value="3-HYDROXY-3-METHYLGLUTARYL-COENZYME A REDUCTASE"/>
    <property type="match status" value="1"/>
</dbReference>
<comment type="caution">
    <text evidence="4">The sequence shown here is derived from an EMBL/GenBank/DDBJ whole genome shotgun (WGS) entry which is preliminary data.</text>
</comment>
<dbReference type="GO" id="GO:0015936">
    <property type="term" value="P:coenzyme A metabolic process"/>
    <property type="evidence" value="ECO:0007669"/>
    <property type="project" value="InterPro"/>
</dbReference>
<dbReference type="EMBL" id="AYZM01000159">
    <property type="protein sequence ID" value="KRN18194.1"/>
    <property type="molecule type" value="Genomic_DNA"/>
</dbReference>
<gene>
    <name evidence="4" type="ORF">FD14_GL002209</name>
</gene>
<evidence type="ECO:0000313" key="5">
    <source>
        <dbReference type="Proteomes" id="UP000051442"/>
    </source>
</evidence>
<dbReference type="InterPro" id="IPR009023">
    <property type="entry name" value="HMG_CoA_Rdtase_NAD(P)-bd_sf"/>
</dbReference>
<evidence type="ECO:0000313" key="4">
    <source>
        <dbReference type="EMBL" id="KRN18194.1"/>
    </source>
</evidence>
<dbReference type="RefSeq" id="WP_057152306.1">
    <property type="nucleotide sequence ID" value="NZ_AYZM01000159.1"/>
</dbReference>
<name>A0A0R2EP57_9LACO</name>
<dbReference type="CDD" id="cd00644">
    <property type="entry name" value="HMG-CoA_reductase_classII"/>
    <property type="match status" value="1"/>
</dbReference>
<dbReference type="SUPFAM" id="SSF56542">
    <property type="entry name" value="Substrate-binding domain of HMG-CoA reductase"/>
    <property type="match status" value="1"/>
</dbReference>
<organism evidence="4 5">
    <name type="scientific">Secundilactobacillus similis DSM 23365 = JCM 2765</name>
    <dbReference type="NCBI Taxonomy" id="1423804"/>
    <lineage>
        <taxon>Bacteria</taxon>
        <taxon>Bacillati</taxon>
        <taxon>Bacillota</taxon>
        <taxon>Bacilli</taxon>
        <taxon>Lactobacillales</taxon>
        <taxon>Lactobacillaceae</taxon>
        <taxon>Secundilactobacillus</taxon>
    </lineage>
</organism>
<comment type="similarity">
    <text evidence="1 3">Belongs to the HMG-CoA reductase family.</text>
</comment>
<evidence type="ECO:0000256" key="1">
    <source>
        <dbReference type="ARBA" id="ARBA00007661"/>
    </source>
</evidence>
<dbReference type="InterPro" id="IPR009029">
    <property type="entry name" value="HMG_CoA_Rdtase_sub-bd_dom_sf"/>
</dbReference>
<comment type="pathway">
    <text evidence="3">Metabolic intermediate metabolism; (R)-mevalonate degradation; (S)-3-hydroxy-3-methylglutaryl-CoA from (R)-mevalonate: step 1/1.</text>
</comment>
<dbReference type="PROSITE" id="PS50065">
    <property type="entry name" value="HMG_COA_REDUCTASE_4"/>
    <property type="match status" value="1"/>
</dbReference>
<proteinExistence type="inferred from homology"/>
<dbReference type="SUPFAM" id="SSF55035">
    <property type="entry name" value="NAD-binding domain of HMG-CoA reductase"/>
    <property type="match status" value="1"/>
</dbReference>
<dbReference type="Pfam" id="PF00368">
    <property type="entry name" value="HMG-CoA_red"/>
    <property type="match status" value="1"/>
</dbReference>
<dbReference type="Gene3D" id="3.90.770.10">
    <property type="entry name" value="3-hydroxy-3-methylglutaryl-coenzyme A Reductase, Chain A, domain 2"/>
    <property type="match status" value="2"/>
</dbReference>
<comment type="catalytic activity">
    <reaction evidence="3">
        <text>(R)-mevalonate + 2 NAD(+) + CoA = (3S)-3-hydroxy-3-methylglutaryl-CoA + 2 NADH + 2 H(+)</text>
        <dbReference type="Rhea" id="RHEA:14833"/>
        <dbReference type="ChEBI" id="CHEBI:15378"/>
        <dbReference type="ChEBI" id="CHEBI:36464"/>
        <dbReference type="ChEBI" id="CHEBI:43074"/>
        <dbReference type="ChEBI" id="CHEBI:57287"/>
        <dbReference type="ChEBI" id="CHEBI:57540"/>
        <dbReference type="ChEBI" id="CHEBI:57945"/>
        <dbReference type="EC" id="1.1.1.88"/>
    </reaction>
</comment>
<dbReference type="PROSITE" id="PS00318">
    <property type="entry name" value="HMG_COA_REDUCTASE_2"/>
    <property type="match status" value="1"/>
</dbReference>
<accession>A0A0R2EP57</accession>
<dbReference type="GO" id="GO:0004420">
    <property type="term" value="F:hydroxymethylglutaryl-CoA reductase (NADPH) activity"/>
    <property type="evidence" value="ECO:0007669"/>
    <property type="project" value="InterPro"/>
</dbReference>
<dbReference type="AlphaFoldDB" id="A0A0R2EP57"/>
<dbReference type="PRINTS" id="PR00071">
    <property type="entry name" value="HMGCOARDTASE"/>
</dbReference>
<dbReference type="InterPro" id="IPR004553">
    <property type="entry name" value="HMG_CoA_Rdtase_bac-typ"/>
</dbReference>
<dbReference type="InterPro" id="IPR002202">
    <property type="entry name" value="HMG_CoA_Rdtase"/>
</dbReference>
<dbReference type="UniPathway" id="UPA00257">
    <property type="reaction ID" value="UER00367"/>
</dbReference>
<dbReference type="Gene3D" id="1.10.8.660">
    <property type="match status" value="1"/>
</dbReference>
<dbReference type="Proteomes" id="UP000051442">
    <property type="component" value="Unassembled WGS sequence"/>
</dbReference>
<sequence>MESEFAHFYKRSRAERLALLAQHRELTPAMVQLLSDRAAQGDAQQLIENDITAFQLPEGVAVNLMVNQRELVVPMVTEEPSVIAAASNGAKQLAKAGGIQATVQSRLLMGQVVLSHVKVFASVDDWVALHQTELLEVAAQAHPSIVKRGGGPRKLRTRDLGDGYVSIDLFADVQAAMGANMLNTMLEAIATVVQTKLQQPLFSILSNAADQSLATATCRIPQSQLPAGVAERIAQASEVAQLDPYRAVTHNKGIMNGVDAVVIAMGNDWRAIESAAHAYAATSGQYRGLSQWNLEGDDLVGELTLPLPVGTVGGATAVLPLVKINQQLAETNTPEELMQVIVSVGLAQNFAALNALVTSGIQRGHMKMQRRSLALSVGALANEIDAVVTQLDAVKDPDEAAARRILQQLRTQTKDDNDAKH</sequence>
<keyword evidence="5" id="KW-1185">Reference proteome</keyword>
<evidence type="ECO:0000256" key="2">
    <source>
        <dbReference type="ARBA" id="ARBA00023002"/>
    </source>
</evidence>
<dbReference type="PANTHER" id="PTHR10572:SF24">
    <property type="entry name" value="3-HYDROXY-3-METHYLGLUTARYL-COENZYME A REDUCTASE"/>
    <property type="match status" value="1"/>
</dbReference>
<dbReference type="OrthoDB" id="9764892at2"/>
<dbReference type="EC" id="1.1.1.88" evidence="3"/>
<dbReference type="PATRIC" id="fig|1423804.4.peg.2396"/>
<protein>
    <recommendedName>
        <fullName evidence="3">3-hydroxy-3-methylglutaryl coenzyme A reductase</fullName>
        <shortName evidence="3">HMG-CoA reductase</shortName>
        <ecNumber evidence="3">1.1.1.88</ecNumber>
    </recommendedName>
</protein>
<dbReference type="GO" id="GO:0140643">
    <property type="term" value="F:hydroxymethylglutaryl-CoA reductase (NADH) activity"/>
    <property type="evidence" value="ECO:0007669"/>
    <property type="project" value="UniProtKB-EC"/>
</dbReference>